<gene>
    <name evidence="1" type="ORF">T190423A01A_120034</name>
</gene>
<organism evidence="1 2">
    <name type="scientific">Tenacibaculum polynesiense</name>
    <dbReference type="NCBI Taxonomy" id="3137857"/>
    <lineage>
        <taxon>Bacteria</taxon>
        <taxon>Pseudomonadati</taxon>
        <taxon>Bacteroidota</taxon>
        <taxon>Flavobacteriia</taxon>
        <taxon>Flavobacteriales</taxon>
        <taxon>Flavobacteriaceae</taxon>
        <taxon>Tenacibaculum</taxon>
    </lineage>
</organism>
<protein>
    <submittedName>
        <fullName evidence="1">Uncharacterized protein</fullName>
    </submittedName>
</protein>
<sequence>MKGFKKHIALFYLILFIGVKFVDLHTYAHNDYESYEDCDLCEYVENGHNTYFLVDEVCDFEQLKQHAFNQQLPNGYAYTFEKSYVNNALFSRPPPMI</sequence>
<reference evidence="1 2" key="1">
    <citation type="submission" date="2024-05" db="EMBL/GenBank/DDBJ databases">
        <authorList>
            <person name="Duchaud E."/>
        </authorList>
    </citation>
    <scope>NUCLEOTIDE SEQUENCE [LARGE SCALE GENOMIC DNA]</scope>
    <source>
        <strain evidence="1">Ena-SAMPLE-TAB-13-05-2024-13:56:06:370-140308</strain>
    </source>
</reference>
<evidence type="ECO:0000313" key="2">
    <source>
        <dbReference type="Proteomes" id="UP001497527"/>
    </source>
</evidence>
<accession>A0ABP1ES10</accession>
<comment type="caution">
    <text evidence="1">The sequence shown here is derived from an EMBL/GenBank/DDBJ whole genome shotgun (WGS) entry which is preliminary data.</text>
</comment>
<evidence type="ECO:0000313" key="1">
    <source>
        <dbReference type="EMBL" id="CAL2101247.1"/>
    </source>
</evidence>
<dbReference type="EMBL" id="CAXJIO010000003">
    <property type="protein sequence ID" value="CAL2101247.1"/>
    <property type="molecule type" value="Genomic_DNA"/>
</dbReference>
<proteinExistence type="predicted"/>
<dbReference type="Proteomes" id="UP001497527">
    <property type="component" value="Unassembled WGS sequence"/>
</dbReference>
<keyword evidence="2" id="KW-1185">Reference proteome</keyword>
<dbReference type="RefSeq" id="WP_348713987.1">
    <property type="nucleotide sequence ID" value="NZ_CAXJIO010000003.1"/>
</dbReference>
<name>A0ABP1ES10_9FLAO</name>